<keyword evidence="5 7" id="KW-0472">Membrane</keyword>
<evidence type="ECO:0000313" key="10">
    <source>
        <dbReference type="Proteomes" id="UP000272942"/>
    </source>
</evidence>
<evidence type="ECO:0000256" key="2">
    <source>
        <dbReference type="ARBA" id="ARBA00022679"/>
    </source>
</evidence>
<dbReference type="AlphaFoldDB" id="A0A183A4H1"/>
<dbReference type="WBParaSite" id="ECPE_0000185601-mRNA-1">
    <property type="protein sequence ID" value="ECPE_0000185601-mRNA-1"/>
    <property type="gene ID" value="ECPE_0000185601"/>
</dbReference>
<keyword evidence="6 7" id="KW-0012">Acyltransferase</keyword>
<evidence type="ECO:0000256" key="3">
    <source>
        <dbReference type="ARBA" id="ARBA00022692"/>
    </source>
</evidence>
<comment type="subcellular location">
    <subcellularLocation>
        <location evidence="1">Membrane</location>
        <topology evidence="1">Multi-pass membrane protein</topology>
    </subcellularLocation>
</comment>
<sequence>MPVLFLDSGVTFAVYFLIGAYFLIGFGYNAIQIVLKDPSIRGMLLVNKVTRQWTYCVSCQSPRPPRTHHCHVCNICVLRRDHHCVALANFMKLLFCSYLISLTTRLERGYTSPHAYEQPVGKHRTLYLSRELFHLKRTDGRNSSAYPRDSCGFG</sequence>
<keyword evidence="4 7" id="KW-1133">Transmembrane helix</keyword>
<dbReference type="PANTHER" id="PTHR12246">
    <property type="entry name" value="PALMITOYLTRANSFERASE ZDHHC16"/>
    <property type="match status" value="1"/>
</dbReference>
<protein>
    <recommendedName>
        <fullName evidence="7">Palmitoyltransferase</fullName>
        <ecNumber evidence="7">2.3.1.225</ecNumber>
    </recommendedName>
</protein>
<evidence type="ECO:0000313" key="11">
    <source>
        <dbReference type="WBParaSite" id="ECPE_0000185601-mRNA-1"/>
    </source>
</evidence>
<proteinExistence type="inferred from homology"/>
<comment type="catalytic activity">
    <reaction evidence="7">
        <text>L-cysteinyl-[protein] + hexadecanoyl-CoA = S-hexadecanoyl-L-cysteinyl-[protein] + CoA</text>
        <dbReference type="Rhea" id="RHEA:36683"/>
        <dbReference type="Rhea" id="RHEA-COMP:10131"/>
        <dbReference type="Rhea" id="RHEA-COMP:11032"/>
        <dbReference type="ChEBI" id="CHEBI:29950"/>
        <dbReference type="ChEBI" id="CHEBI:57287"/>
        <dbReference type="ChEBI" id="CHEBI:57379"/>
        <dbReference type="ChEBI" id="CHEBI:74151"/>
        <dbReference type="EC" id="2.3.1.225"/>
    </reaction>
</comment>
<dbReference type="InterPro" id="IPR001594">
    <property type="entry name" value="Palmitoyltrfase_DHHC"/>
</dbReference>
<evidence type="ECO:0000313" key="9">
    <source>
        <dbReference type="EMBL" id="VDP47838.1"/>
    </source>
</evidence>
<evidence type="ECO:0000256" key="5">
    <source>
        <dbReference type="ARBA" id="ARBA00023136"/>
    </source>
</evidence>
<accession>A0A183A4H1</accession>
<dbReference type="InterPro" id="IPR039859">
    <property type="entry name" value="PFA4/ZDH16/20/ERF2-like"/>
</dbReference>
<keyword evidence="2 7" id="KW-0808">Transferase</keyword>
<gene>
    <name evidence="9" type="ORF">ECPE_LOCUS1856</name>
</gene>
<keyword evidence="3 7" id="KW-0812">Transmembrane</keyword>
<comment type="domain">
    <text evidence="7">The DHHC domain is required for palmitoyltransferase activity.</text>
</comment>
<evidence type="ECO:0000259" key="8">
    <source>
        <dbReference type="Pfam" id="PF01529"/>
    </source>
</evidence>
<comment type="caution">
    <text evidence="7">Lacks conserved residue(s) required for the propagation of feature annotation.</text>
</comment>
<comment type="similarity">
    <text evidence="7">Belongs to the DHHC palmitoyltransferase family.</text>
</comment>
<reference evidence="11" key="1">
    <citation type="submission" date="2016-06" db="UniProtKB">
        <authorList>
            <consortium name="WormBaseParasite"/>
        </authorList>
    </citation>
    <scope>IDENTIFICATION</scope>
</reference>
<dbReference type="OrthoDB" id="302728at2759"/>
<evidence type="ECO:0000256" key="7">
    <source>
        <dbReference type="RuleBase" id="RU079119"/>
    </source>
</evidence>
<dbReference type="GO" id="GO:0016020">
    <property type="term" value="C:membrane"/>
    <property type="evidence" value="ECO:0007669"/>
    <property type="project" value="UniProtKB-SubCell"/>
</dbReference>
<evidence type="ECO:0000256" key="4">
    <source>
        <dbReference type="ARBA" id="ARBA00022989"/>
    </source>
</evidence>
<dbReference type="EMBL" id="UZAN01017132">
    <property type="protein sequence ID" value="VDP47838.1"/>
    <property type="molecule type" value="Genomic_DNA"/>
</dbReference>
<dbReference type="GO" id="GO:0019706">
    <property type="term" value="F:protein-cysteine S-palmitoyltransferase activity"/>
    <property type="evidence" value="ECO:0007669"/>
    <property type="project" value="UniProtKB-EC"/>
</dbReference>
<feature type="transmembrane region" description="Helical" evidence="7">
    <location>
        <begin position="12"/>
        <end position="35"/>
    </location>
</feature>
<name>A0A183A4H1_9TREM</name>
<dbReference type="PROSITE" id="PS50216">
    <property type="entry name" value="DHHC"/>
    <property type="match status" value="1"/>
</dbReference>
<keyword evidence="10" id="KW-1185">Reference proteome</keyword>
<dbReference type="EC" id="2.3.1.225" evidence="7"/>
<dbReference type="Proteomes" id="UP000272942">
    <property type="component" value="Unassembled WGS sequence"/>
</dbReference>
<evidence type="ECO:0000256" key="6">
    <source>
        <dbReference type="ARBA" id="ARBA00023315"/>
    </source>
</evidence>
<reference evidence="9 10" key="2">
    <citation type="submission" date="2018-11" db="EMBL/GenBank/DDBJ databases">
        <authorList>
            <consortium name="Pathogen Informatics"/>
        </authorList>
    </citation>
    <scope>NUCLEOTIDE SEQUENCE [LARGE SCALE GENOMIC DNA]</scope>
    <source>
        <strain evidence="9 10">Egypt</strain>
    </source>
</reference>
<organism evidence="11">
    <name type="scientific">Echinostoma caproni</name>
    <dbReference type="NCBI Taxonomy" id="27848"/>
    <lineage>
        <taxon>Eukaryota</taxon>
        <taxon>Metazoa</taxon>
        <taxon>Spiralia</taxon>
        <taxon>Lophotrochozoa</taxon>
        <taxon>Platyhelminthes</taxon>
        <taxon>Trematoda</taxon>
        <taxon>Digenea</taxon>
        <taxon>Plagiorchiida</taxon>
        <taxon>Echinostomata</taxon>
        <taxon>Echinostomatoidea</taxon>
        <taxon>Echinostomatidae</taxon>
        <taxon>Echinostoma</taxon>
    </lineage>
</organism>
<feature type="domain" description="Palmitoyltransferase DHHC" evidence="8">
    <location>
        <begin position="52"/>
        <end position="90"/>
    </location>
</feature>
<evidence type="ECO:0000256" key="1">
    <source>
        <dbReference type="ARBA" id="ARBA00004141"/>
    </source>
</evidence>
<dbReference type="Pfam" id="PF01529">
    <property type="entry name" value="DHHC"/>
    <property type="match status" value="1"/>
</dbReference>